<proteinExistence type="predicted"/>
<name>A0A8T2T3K2_CERRI</name>
<evidence type="ECO:0000313" key="1">
    <source>
        <dbReference type="EMBL" id="KAH7388084.1"/>
    </source>
</evidence>
<protein>
    <submittedName>
        <fullName evidence="1">Uncharacterized protein</fullName>
    </submittedName>
</protein>
<reference evidence="1" key="1">
    <citation type="submission" date="2021-08" db="EMBL/GenBank/DDBJ databases">
        <title>WGS assembly of Ceratopteris richardii.</title>
        <authorList>
            <person name="Marchant D.B."/>
            <person name="Chen G."/>
            <person name="Jenkins J."/>
            <person name="Shu S."/>
            <person name="Leebens-Mack J."/>
            <person name="Grimwood J."/>
            <person name="Schmutz J."/>
            <person name="Soltis P."/>
            <person name="Soltis D."/>
            <person name="Chen Z.-H."/>
        </authorList>
    </citation>
    <scope>NUCLEOTIDE SEQUENCE</scope>
    <source>
        <strain evidence="1">Whitten #5841</strain>
        <tissue evidence="1">Leaf</tissue>
    </source>
</reference>
<dbReference type="Proteomes" id="UP000825935">
    <property type="component" value="Chromosome 16"/>
</dbReference>
<dbReference type="EMBL" id="CM035421">
    <property type="protein sequence ID" value="KAH7388084.1"/>
    <property type="molecule type" value="Genomic_DNA"/>
</dbReference>
<evidence type="ECO:0000313" key="2">
    <source>
        <dbReference type="Proteomes" id="UP000825935"/>
    </source>
</evidence>
<dbReference type="PANTHER" id="PTHR35477:SF1">
    <property type="entry name" value="OS06G0728500 PROTEIN"/>
    <property type="match status" value="1"/>
</dbReference>
<sequence length="218" mass="24304">MSEDSIASDFISCRIVEANAPLLPPRKRLLAGFKQNGCTSSVSSCVTATVEPPQDTENLCLTFINRLDDLDHDYVEESLPINKKDLQIQSREEVGGDANGEASNDYVGKNLRPRSKIIRVLEVDKEAAYVGDQKRRRASFSRTKKGKIAAVTKNHHTMYIRNPTAGNHTNKKVVEQTKQAFKHTKNSEACVPLADEELARQLHRAMNSSPRIARSLCL</sequence>
<organism evidence="1 2">
    <name type="scientific">Ceratopteris richardii</name>
    <name type="common">Triangle waterfern</name>
    <dbReference type="NCBI Taxonomy" id="49495"/>
    <lineage>
        <taxon>Eukaryota</taxon>
        <taxon>Viridiplantae</taxon>
        <taxon>Streptophyta</taxon>
        <taxon>Embryophyta</taxon>
        <taxon>Tracheophyta</taxon>
        <taxon>Polypodiopsida</taxon>
        <taxon>Polypodiidae</taxon>
        <taxon>Polypodiales</taxon>
        <taxon>Pteridineae</taxon>
        <taxon>Pteridaceae</taxon>
        <taxon>Parkerioideae</taxon>
        <taxon>Ceratopteris</taxon>
    </lineage>
</organism>
<keyword evidence="2" id="KW-1185">Reference proteome</keyword>
<comment type="caution">
    <text evidence="1">The sequence shown here is derived from an EMBL/GenBank/DDBJ whole genome shotgun (WGS) entry which is preliminary data.</text>
</comment>
<dbReference type="AlphaFoldDB" id="A0A8T2T3K2"/>
<dbReference type="PANTHER" id="PTHR35477">
    <property type="entry name" value="OS06G0728500 PROTEIN"/>
    <property type="match status" value="1"/>
</dbReference>
<gene>
    <name evidence="1" type="ORF">KP509_16G056600</name>
</gene>
<accession>A0A8T2T3K2</accession>